<dbReference type="InterPro" id="IPR020846">
    <property type="entry name" value="MFS_dom"/>
</dbReference>
<feature type="transmembrane region" description="Helical" evidence="6">
    <location>
        <begin position="248"/>
        <end position="268"/>
    </location>
</feature>
<sequence>MGHRLLRKIDLRIIPASMAIYTLNFLARANIGNAKVLNADKGHSLDQTLHVTDKQYLDALMIFFISYSVFETPSNYMLKKFFPSRWFAFLMLGWGAMVMILGGVQNFGGLVAVRFLLGAFEAGLFPGIIYFLTFWYPPHERAFRTALIVACASMGGAFGGSIAFGIGKLDGVKGLEGWRWLFLIEGIPSVACAILVYFFFPDYPESAKWMSREERQMLIRRLKDNASLGHAKISWAETKATLTDWRLYLHYLAFISISVPFSSISLFAPTIVAGLGYQGLSAQLFTVPPFAIAFVVTVLVSRLADKYKSWSLGSAVSLMTAGLSFLVQGALPPTSFKARYAMLCIATSFSYSANPSLLSWLTANLRNTSATTLAVPLNVTLGTIGQIIGIYIYKPQEAPGYPTGHFTNAAFLLEASVVVLVLRAIYARRNRSLAVGEKPWSL</sequence>
<dbReference type="PANTHER" id="PTHR43791:SF49">
    <property type="entry name" value="TRANSPORTER, PUTATIVE (AFU_ORTHOLOGUE AFUA_4G04250)-RELATED"/>
    <property type="match status" value="1"/>
</dbReference>
<dbReference type="GO" id="GO:0022857">
    <property type="term" value="F:transmembrane transporter activity"/>
    <property type="evidence" value="ECO:0007669"/>
    <property type="project" value="InterPro"/>
</dbReference>
<dbReference type="HOGENOM" id="CLU_001265_0_1_1"/>
<dbReference type="GeneID" id="20678259"/>
<dbReference type="InterPro" id="IPR036259">
    <property type="entry name" value="MFS_trans_sf"/>
</dbReference>
<organism evidence="8 9">
    <name type="scientific">Heterobasidion irregulare (strain TC 32-1)</name>
    <dbReference type="NCBI Taxonomy" id="747525"/>
    <lineage>
        <taxon>Eukaryota</taxon>
        <taxon>Fungi</taxon>
        <taxon>Dikarya</taxon>
        <taxon>Basidiomycota</taxon>
        <taxon>Agaricomycotina</taxon>
        <taxon>Agaricomycetes</taxon>
        <taxon>Russulales</taxon>
        <taxon>Bondarzewiaceae</taxon>
        <taxon>Heterobasidion</taxon>
        <taxon>Heterobasidion annosum species complex</taxon>
    </lineage>
</organism>
<dbReference type="AlphaFoldDB" id="W4JSX8"/>
<dbReference type="Proteomes" id="UP000030671">
    <property type="component" value="Unassembled WGS sequence"/>
</dbReference>
<proteinExistence type="predicted"/>
<evidence type="ECO:0000256" key="2">
    <source>
        <dbReference type="ARBA" id="ARBA00022448"/>
    </source>
</evidence>
<accession>W4JSX8</accession>
<evidence type="ECO:0000256" key="4">
    <source>
        <dbReference type="ARBA" id="ARBA00022989"/>
    </source>
</evidence>
<dbReference type="KEGG" id="hir:HETIRDRAFT_53467"/>
<dbReference type="FunFam" id="1.20.1250.20:FF:000013">
    <property type="entry name" value="MFS general substrate transporter"/>
    <property type="match status" value="1"/>
</dbReference>
<reference evidence="8 9" key="1">
    <citation type="journal article" date="2012" name="New Phytol.">
        <title>Insight into trade-off between wood decay and parasitism from the genome of a fungal forest pathogen.</title>
        <authorList>
            <person name="Olson A."/>
            <person name="Aerts A."/>
            <person name="Asiegbu F."/>
            <person name="Belbahri L."/>
            <person name="Bouzid O."/>
            <person name="Broberg A."/>
            <person name="Canback B."/>
            <person name="Coutinho P.M."/>
            <person name="Cullen D."/>
            <person name="Dalman K."/>
            <person name="Deflorio G."/>
            <person name="van Diepen L.T."/>
            <person name="Dunand C."/>
            <person name="Duplessis S."/>
            <person name="Durling M."/>
            <person name="Gonthier P."/>
            <person name="Grimwood J."/>
            <person name="Fossdal C.G."/>
            <person name="Hansson D."/>
            <person name="Henrissat B."/>
            <person name="Hietala A."/>
            <person name="Himmelstrand K."/>
            <person name="Hoffmeister D."/>
            <person name="Hogberg N."/>
            <person name="James T.Y."/>
            <person name="Karlsson M."/>
            <person name="Kohler A."/>
            <person name="Kues U."/>
            <person name="Lee Y.H."/>
            <person name="Lin Y.C."/>
            <person name="Lind M."/>
            <person name="Lindquist E."/>
            <person name="Lombard V."/>
            <person name="Lucas S."/>
            <person name="Lunden K."/>
            <person name="Morin E."/>
            <person name="Murat C."/>
            <person name="Park J."/>
            <person name="Raffaello T."/>
            <person name="Rouze P."/>
            <person name="Salamov A."/>
            <person name="Schmutz J."/>
            <person name="Solheim H."/>
            <person name="Stahlberg J."/>
            <person name="Velez H."/>
            <person name="de Vries R.P."/>
            <person name="Wiebenga A."/>
            <person name="Woodward S."/>
            <person name="Yakovlev I."/>
            <person name="Garbelotto M."/>
            <person name="Martin F."/>
            <person name="Grigoriev I.V."/>
            <person name="Stenlid J."/>
        </authorList>
    </citation>
    <scope>NUCLEOTIDE SEQUENCE [LARGE SCALE GENOMIC DNA]</scope>
    <source>
        <strain evidence="8 9">TC 32-1</strain>
    </source>
</reference>
<keyword evidence="9" id="KW-1185">Reference proteome</keyword>
<dbReference type="InterPro" id="IPR011701">
    <property type="entry name" value="MFS"/>
</dbReference>
<dbReference type="Pfam" id="PF07690">
    <property type="entry name" value="MFS_1"/>
    <property type="match status" value="1"/>
</dbReference>
<protein>
    <submittedName>
        <fullName evidence="8">Major facilitator superfamily</fullName>
    </submittedName>
</protein>
<feature type="transmembrane region" description="Helical" evidence="6">
    <location>
        <begin position="178"/>
        <end position="200"/>
    </location>
</feature>
<dbReference type="RefSeq" id="XP_009551185.1">
    <property type="nucleotide sequence ID" value="XM_009552890.1"/>
</dbReference>
<dbReference type="InParanoid" id="W4JSX8"/>
<dbReference type="eggNOG" id="KOG2533">
    <property type="taxonomic scope" value="Eukaryota"/>
</dbReference>
<dbReference type="PANTHER" id="PTHR43791">
    <property type="entry name" value="PERMEASE-RELATED"/>
    <property type="match status" value="1"/>
</dbReference>
<dbReference type="EMBL" id="KI925464">
    <property type="protein sequence ID" value="ETW76667.1"/>
    <property type="molecule type" value="Genomic_DNA"/>
</dbReference>
<feature type="domain" description="Major facilitator superfamily (MFS) profile" evidence="7">
    <location>
        <begin position="16"/>
        <end position="433"/>
    </location>
</feature>
<dbReference type="OrthoDB" id="3639251at2759"/>
<keyword evidence="5 6" id="KW-0472">Membrane</keyword>
<feature type="transmembrane region" description="Helical" evidence="6">
    <location>
        <begin position="338"/>
        <end position="361"/>
    </location>
</feature>
<feature type="transmembrane region" description="Helical" evidence="6">
    <location>
        <begin position="405"/>
        <end position="426"/>
    </location>
</feature>
<feature type="transmembrane region" description="Helical" evidence="6">
    <location>
        <begin position="111"/>
        <end position="133"/>
    </location>
</feature>
<gene>
    <name evidence="8" type="ORF">HETIRDRAFT_53467</name>
</gene>
<evidence type="ECO:0000256" key="3">
    <source>
        <dbReference type="ARBA" id="ARBA00022692"/>
    </source>
</evidence>
<evidence type="ECO:0000256" key="1">
    <source>
        <dbReference type="ARBA" id="ARBA00004141"/>
    </source>
</evidence>
<evidence type="ECO:0000256" key="6">
    <source>
        <dbReference type="SAM" id="Phobius"/>
    </source>
</evidence>
<evidence type="ECO:0000259" key="7">
    <source>
        <dbReference type="PROSITE" id="PS50850"/>
    </source>
</evidence>
<dbReference type="Gene3D" id="1.20.1250.20">
    <property type="entry name" value="MFS general substrate transporter like domains"/>
    <property type="match status" value="2"/>
</dbReference>
<feature type="transmembrane region" description="Helical" evidence="6">
    <location>
        <begin position="280"/>
        <end position="300"/>
    </location>
</feature>
<feature type="transmembrane region" description="Helical" evidence="6">
    <location>
        <begin position="86"/>
        <end position="105"/>
    </location>
</feature>
<feature type="transmembrane region" description="Helical" evidence="6">
    <location>
        <begin position="312"/>
        <end position="332"/>
    </location>
</feature>
<feature type="transmembrane region" description="Helical" evidence="6">
    <location>
        <begin position="373"/>
        <end position="393"/>
    </location>
</feature>
<keyword evidence="3 6" id="KW-0812">Transmembrane</keyword>
<name>W4JSX8_HETIT</name>
<dbReference type="FunFam" id="1.20.1250.20:FF:000057">
    <property type="entry name" value="MFS general substrate transporter"/>
    <property type="match status" value="1"/>
</dbReference>
<keyword evidence="2" id="KW-0813">Transport</keyword>
<comment type="subcellular location">
    <subcellularLocation>
        <location evidence="1">Membrane</location>
        <topology evidence="1">Multi-pass membrane protein</topology>
    </subcellularLocation>
</comment>
<feature type="transmembrane region" description="Helical" evidence="6">
    <location>
        <begin position="145"/>
        <end position="166"/>
    </location>
</feature>
<dbReference type="GO" id="GO:0016020">
    <property type="term" value="C:membrane"/>
    <property type="evidence" value="ECO:0007669"/>
    <property type="project" value="UniProtKB-SubCell"/>
</dbReference>
<dbReference type="PROSITE" id="PS50850">
    <property type="entry name" value="MFS"/>
    <property type="match status" value="1"/>
</dbReference>
<evidence type="ECO:0000313" key="9">
    <source>
        <dbReference type="Proteomes" id="UP000030671"/>
    </source>
</evidence>
<keyword evidence="4 6" id="KW-1133">Transmembrane helix</keyword>
<evidence type="ECO:0000313" key="8">
    <source>
        <dbReference type="EMBL" id="ETW76667.1"/>
    </source>
</evidence>
<dbReference type="SUPFAM" id="SSF103473">
    <property type="entry name" value="MFS general substrate transporter"/>
    <property type="match status" value="1"/>
</dbReference>
<evidence type="ECO:0000256" key="5">
    <source>
        <dbReference type="ARBA" id="ARBA00023136"/>
    </source>
</evidence>